<keyword evidence="13" id="KW-1185">Reference proteome</keyword>
<evidence type="ECO:0000256" key="10">
    <source>
        <dbReference type="SAM" id="MobiDB-lite"/>
    </source>
</evidence>
<dbReference type="GO" id="GO:0000750">
    <property type="term" value="P:pheromone-dependent signal transduction involved in conjugation with cellular fusion"/>
    <property type="evidence" value="ECO:0007669"/>
    <property type="project" value="TreeGrafter"/>
</dbReference>
<feature type="transmembrane region" description="Helical" evidence="11">
    <location>
        <begin position="153"/>
        <end position="178"/>
    </location>
</feature>
<dbReference type="PANTHER" id="PTHR28097">
    <property type="entry name" value="PHEROMONE A FACTOR RECEPTOR"/>
    <property type="match status" value="1"/>
</dbReference>
<evidence type="ECO:0000256" key="11">
    <source>
        <dbReference type="SAM" id="Phobius"/>
    </source>
</evidence>
<feature type="compositionally biased region" description="Low complexity" evidence="10">
    <location>
        <begin position="374"/>
        <end position="386"/>
    </location>
</feature>
<comment type="caution">
    <text evidence="12">The sequence shown here is derived from an EMBL/GenBank/DDBJ whole genome shotgun (WGS) entry which is preliminary data.</text>
</comment>
<name>A0A550C0I8_9AGAR</name>
<evidence type="ECO:0000256" key="2">
    <source>
        <dbReference type="ARBA" id="ARBA00011085"/>
    </source>
</evidence>
<dbReference type="PRINTS" id="PR00899">
    <property type="entry name" value="GPCRSTE3"/>
</dbReference>
<dbReference type="STRING" id="97359.A0A550C0I8"/>
<dbReference type="Pfam" id="PF02076">
    <property type="entry name" value="STE3"/>
    <property type="match status" value="1"/>
</dbReference>
<keyword evidence="4 11" id="KW-0812">Transmembrane</keyword>
<evidence type="ECO:0000256" key="3">
    <source>
        <dbReference type="ARBA" id="ARBA00022507"/>
    </source>
</evidence>
<evidence type="ECO:0000256" key="1">
    <source>
        <dbReference type="ARBA" id="ARBA00004141"/>
    </source>
</evidence>
<evidence type="ECO:0000256" key="8">
    <source>
        <dbReference type="ARBA" id="ARBA00023170"/>
    </source>
</evidence>
<dbReference type="InterPro" id="IPR001499">
    <property type="entry name" value="GPCR_STE3"/>
</dbReference>
<evidence type="ECO:0000256" key="6">
    <source>
        <dbReference type="ARBA" id="ARBA00023040"/>
    </source>
</evidence>
<keyword evidence="9" id="KW-0807">Transducer</keyword>
<feature type="transmembrane region" description="Helical" evidence="11">
    <location>
        <begin position="107"/>
        <end position="128"/>
    </location>
</feature>
<feature type="transmembrane region" description="Helical" evidence="11">
    <location>
        <begin position="66"/>
        <end position="86"/>
    </location>
</feature>
<feature type="region of interest" description="Disordered" evidence="10">
    <location>
        <begin position="598"/>
        <end position="652"/>
    </location>
</feature>
<evidence type="ECO:0000313" key="13">
    <source>
        <dbReference type="Proteomes" id="UP000320762"/>
    </source>
</evidence>
<keyword evidence="6" id="KW-0297">G-protein coupled receptor</keyword>
<evidence type="ECO:0000256" key="4">
    <source>
        <dbReference type="ARBA" id="ARBA00022692"/>
    </source>
</evidence>
<feature type="compositionally biased region" description="Polar residues" evidence="10">
    <location>
        <begin position="628"/>
        <end position="641"/>
    </location>
</feature>
<feature type="region of interest" description="Disordered" evidence="10">
    <location>
        <begin position="520"/>
        <end position="553"/>
    </location>
</feature>
<dbReference type="GO" id="GO:0004932">
    <property type="term" value="F:mating-type factor pheromone receptor activity"/>
    <property type="evidence" value="ECO:0007669"/>
    <property type="project" value="InterPro"/>
</dbReference>
<keyword evidence="3" id="KW-0589">Pheromone response</keyword>
<keyword evidence="5 11" id="KW-1133">Transmembrane helix</keyword>
<organism evidence="12 13">
    <name type="scientific">Schizophyllum amplum</name>
    <dbReference type="NCBI Taxonomy" id="97359"/>
    <lineage>
        <taxon>Eukaryota</taxon>
        <taxon>Fungi</taxon>
        <taxon>Dikarya</taxon>
        <taxon>Basidiomycota</taxon>
        <taxon>Agaricomycotina</taxon>
        <taxon>Agaricomycetes</taxon>
        <taxon>Agaricomycetidae</taxon>
        <taxon>Agaricales</taxon>
        <taxon>Schizophyllaceae</taxon>
        <taxon>Schizophyllum</taxon>
    </lineage>
</organism>
<feature type="transmembrane region" description="Helical" evidence="11">
    <location>
        <begin position="199"/>
        <end position="223"/>
    </location>
</feature>
<feature type="transmembrane region" description="Helical" evidence="11">
    <location>
        <begin position="6"/>
        <end position="22"/>
    </location>
</feature>
<feature type="transmembrane region" description="Helical" evidence="11">
    <location>
        <begin position="256"/>
        <end position="275"/>
    </location>
</feature>
<dbReference type="PANTHER" id="PTHR28097:SF1">
    <property type="entry name" value="PHEROMONE A FACTOR RECEPTOR"/>
    <property type="match status" value="1"/>
</dbReference>
<keyword evidence="7 11" id="KW-0472">Membrane</keyword>
<feature type="region of interest" description="Disordered" evidence="10">
    <location>
        <begin position="364"/>
        <end position="387"/>
    </location>
</feature>
<feature type="transmembrane region" description="Helical" evidence="11">
    <location>
        <begin position="34"/>
        <end position="54"/>
    </location>
</feature>
<dbReference type="OrthoDB" id="2874149at2759"/>
<gene>
    <name evidence="12" type="ORF">BD626DRAFT_512170</name>
</gene>
<feature type="compositionally biased region" description="Pro residues" evidence="10">
    <location>
        <begin position="541"/>
        <end position="550"/>
    </location>
</feature>
<reference evidence="12 13" key="1">
    <citation type="journal article" date="2019" name="New Phytol.">
        <title>Comparative genomics reveals unique wood-decay strategies and fruiting body development in the Schizophyllaceae.</title>
        <authorList>
            <person name="Almasi E."/>
            <person name="Sahu N."/>
            <person name="Krizsan K."/>
            <person name="Balint B."/>
            <person name="Kovacs G.M."/>
            <person name="Kiss B."/>
            <person name="Cseklye J."/>
            <person name="Drula E."/>
            <person name="Henrissat B."/>
            <person name="Nagy I."/>
            <person name="Chovatia M."/>
            <person name="Adam C."/>
            <person name="LaButti K."/>
            <person name="Lipzen A."/>
            <person name="Riley R."/>
            <person name="Grigoriev I.V."/>
            <person name="Nagy L.G."/>
        </authorList>
    </citation>
    <scope>NUCLEOTIDE SEQUENCE [LARGE SCALE GENOMIC DNA]</scope>
    <source>
        <strain evidence="12 13">NL-1724</strain>
    </source>
</reference>
<protein>
    <submittedName>
        <fullName evidence="12">Pheromone A receptor-domain-containing protein</fullName>
    </submittedName>
</protein>
<dbReference type="GO" id="GO:0005886">
    <property type="term" value="C:plasma membrane"/>
    <property type="evidence" value="ECO:0007669"/>
    <property type="project" value="TreeGrafter"/>
</dbReference>
<dbReference type="Proteomes" id="UP000320762">
    <property type="component" value="Unassembled WGS sequence"/>
</dbReference>
<evidence type="ECO:0000256" key="7">
    <source>
        <dbReference type="ARBA" id="ARBA00023136"/>
    </source>
</evidence>
<accession>A0A550C0I8</accession>
<keyword evidence="8 12" id="KW-0675">Receptor</keyword>
<dbReference type="EMBL" id="VDMD01000037">
    <property type="protein sequence ID" value="TRM58315.1"/>
    <property type="molecule type" value="Genomic_DNA"/>
</dbReference>
<evidence type="ECO:0000313" key="12">
    <source>
        <dbReference type="EMBL" id="TRM58315.1"/>
    </source>
</evidence>
<sequence>MRAELPVLSIVSVCIITVALPFKRVWRDIPTPCLLLWLLAWNLIHTVNAVMWAGNAGVRTLVWCDLATKVALAALMGVAGCALCMLRVLEFLATARKPGPNTRRNTVAIEILFCVVIPLVYIILHFIVQDRRFNVVADIGCVASVHPSSLSLILMWLPPSLICVAAFAFSCIAVHHATRLPSTLLDEHLSTRTSVSSGLLLRHLCFASTTCSLIVIAVLFAVFSPTIVPWGSWGAVHAHMSEVEVVSGSEGQAAEVMFWIAPIVTILWLLCFVLMGSERKQVLASIQGHCSRFFWRSRPPPVRSDSTMSFFDATERPTLKAKCSGLGCSVKSMFSKSERPPKQPKVKLPRTLSMMCEDIVGLPFSDREAPRTQPPTTTDPSPVPSSRFSVATTAVGSEGTAPSGWKKLKDSLSFPEQRPRAPAIVVPLSIRTGDDVRNSAPLRSGWDDMLDRGRKPPVWNLKRIVTPSKRVSATVSSSSQSSSDDSDAAFRENTLAYMESPVARTLGLTSPTAALMSPTFVSPPPAYASPPRRGVLGRPPSCTPPRPPSVPLSFAPQRLSGITDMDEGPSREQSDPQVILMRDPPMSQSIPEDAKSTISSICRGPWPEPPCSPPPLPFSSMPVPLSPASSQHSRNSSNVFGTSHAPGLGRAF</sequence>
<feature type="compositionally biased region" description="Pro residues" evidence="10">
    <location>
        <begin position="606"/>
        <end position="617"/>
    </location>
</feature>
<dbReference type="AlphaFoldDB" id="A0A550C0I8"/>
<feature type="compositionally biased region" description="Low complexity" evidence="10">
    <location>
        <begin position="618"/>
        <end position="627"/>
    </location>
</feature>
<proteinExistence type="inferred from homology"/>
<comment type="similarity">
    <text evidence="2">Belongs to the G-protein coupled receptor 4 family.</text>
</comment>
<comment type="subcellular location">
    <subcellularLocation>
        <location evidence="1">Membrane</location>
        <topology evidence="1">Multi-pass membrane protein</topology>
    </subcellularLocation>
</comment>
<evidence type="ECO:0000256" key="5">
    <source>
        <dbReference type="ARBA" id="ARBA00022989"/>
    </source>
</evidence>
<evidence type="ECO:0000256" key="9">
    <source>
        <dbReference type="ARBA" id="ARBA00023224"/>
    </source>
</evidence>